<dbReference type="Proteomes" id="UP001197093">
    <property type="component" value="Unassembled WGS sequence"/>
</dbReference>
<proteinExistence type="predicted"/>
<dbReference type="InterPro" id="IPR013087">
    <property type="entry name" value="Znf_C2H2_type"/>
</dbReference>
<feature type="region of interest" description="Disordered" evidence="2">
    <location>
        <begin position="217"/>
        <end position="243"/>
    </location>
</feature>
<dbReference type="AlphaFoldDB" id="A0AAD4ERR9"/>
<dbReference type="Gene3D" id="3.30.160.60">
    <property type="entry name" value="Classic Zinc Finger"/>
    <property type="match status" value="1"/>
</dbReference>
<name>A0AAD4ERR9_9PEZI</name>
<sequence length="375" mass="42516">MQRSDSNATTCTVDSSYTATSSLSGYSSTTEYSAGDFTWALDGTYQKASVYPLGHLHDHHDVSHMVFEAGSQHQDSGYQLPQPSHQPGRSEQFTTRAGREDAAWTATLAANTLIIAQRPYGDGGPTFISSGALEEALQGYLRCGADEPVRPAVQDVLYQQLHPRIHDVDSYFDDIMRILEEAAYQLQIRLQCPEVLGICYYSLATVLTKLIVGDPEEESKGPAIVEPVDSRDPSSIPAPNQAEKEKFRCQHPGCTKTASRQADLERHFKIVHLKDEQKKKYLCDHKTCARNMTPFFRQDHFRDHLRITHMEDLVRRGNKGDAEWWASRAMPSNWWRCNRCLIRVSLDKHGFVCHRCGIQCEKERQEHRLNAVGRH</sequence>
<dbReference type="GO" id="GO:0008270">
    <property type="term" value="F:zinc ion binding"/>
    <property type="evidence" value="ECO:0007669"/>
    <property type="project" value="UniProtKB-KW"/>
</dbReference>
<evidence type="ECO:0000256" key="1">
    <source>
        <dbReference type="PROSITE-ProRule" id="PRU00042"/>
    </source>
</evidence>
<dbReference type="PROSITE" id="PS50157">
    <property type="entry name" value="ZINC_FINGER_C2H2_2"/>
    <property type="match status" value="1"/>
</dbReference>
<evidence type="ECO:0000259" key="3">
    <source>
        <dbReference type="PROSITE" id="PS50157"/>
    </source>
</evidence>
<keyword evidence="5" id="KW-1185">Reference proteome</keyword>
<protein>
    <recommendedName>
        <fullName evidence="3">C2H2-type domain-containing protein</fullName>
    </recommendedName>
</protein>
<feature type="domain" description="C2H2-type" evidence="3">
    <location>
        <begin position="247"/>
        <end position="277"/>
    </location>
</feature>
<dbReference type="SMART" id="SM00355">
    <property type="entry name" value="ZnF_C2H2"/>
    <property type="match status" value="2"/>
</dbReference>
<feature type="region of interest" description="Disordered" evidence="2">
    <location>
        <begin position="71"/>
        <end position="92"/>
    </location>
</feature>
<keyword evidence="1" id="KW-0479">Metal-binding</keyword>
<reference evidence="4" key="1">
    <citation type="submission" date="2023-02" db="EMBL/GenBank/DDBJ databases">
        <authorList>
            <person name="Palmer J.M."/>
        </authorList>
    </citation>
    <scope>NUCLEOTIDE SEQUENCE</scope>
    <source>
        <strain evidence="4">FW57</strain>
    </source>
</reference>
<evidence type="ECO:0000313" key="4">
    <source>
        <dbReference type="EMBL" id="KAG7286378.1"/>
    </source>
</evidence>
<organism evidence="4 5">
    <name type="scientific">Staphylotrichum longicolle</name>
    <dbReference type="NCBI Taxonomy" id="669026"/>
    <lineage>
        <taxon>Eukaryota</taxon>
        <taxon>Fungi</taxon>
        <taxon>Dikarya</taxon>
        <taxon>Ascomycota</taxon>
        <taxon>Pezizomycotina</taxon>
        <taxon>Sordariomycetes</taxon>
        <taxon>Sordariomycetidae</taxon>
        <taxon>Sordariales</taxon>
        <taxon>Chaetomiaceae</taxon>
        <taxon>Staphylotrichum</taxon>
    </lineage>
</organism>
<evidence type="ECO:0000256" key="2">
    <source>
        <dbReference type="SAM" id="MobiDB-lite"/>
    </source>
</evidence>
<evidence type="ECO:0000313" key="5">
    <source>
        <dbReference type="Proteomes" id="UP001197093"/>
    </source>
</evidence>
<dbReference type="EMBL" id="JAHCVI010000004">
    <property type="protein sequence ID" value="KAG7286378.1"/>
    <property type="molecule type" value="Genomic_DNA"/>
</dbReference>
<keyword evidence="1" id="KW-0863">Zinc-finger</keyword>
<gene>
    <name evidence="4" type="ORF">NEMBOFW57_008687</name>
</gene>
<accession>A0AAD4ERR9</accession>
<comment type="caution">
    <text evidence="4">The sequence shown here is derived from an EMBL/GenBank/DDBJ whole genome shotgun (WGS) entry which is preliminary data.</text>
</comment>
<keyword evidence="1" id="KW-0862">Zinc</keyword>